<evidence type="ECO:0000313" key="2">
    <source>
        <dbReference type="Proteomes" id="UP000004090"/>
    </source>
</evidence>
<proteinExistence type="predicted"/>
<dbReference type="AlphaFoldDB" id="A8RC62"/>
<dbReference type="STRING" id="428127.EUBDOL_01283"/>
<comment type="caution">
    <text evidence="1">The sequence shown here is derived from an EMBL/GenBank/DDBJ whole genome shotgun (WGS) entry which is preliminary data.</text>
</comment>
<dbReference type="EMBL" id="ABAW02000019">
    <property type="protein sequence ID" value="EDP11362.1"/>
    <property type="molecule type" value="Genomic_DNA"/>
</dbReference>
<name>A8RC62_9FIRM</name>
<reference evidence="1 2" key="1">
    <citation type="submission" date="2007-09" db="EMBL/GenBank/DDBJ databases">
        <title>Draft genome sequence of Eubacterium dolichum (DSM 3991).</title>
        <authorList>
            <person name="Sudarsanam P."/>
            <person name="Ley R."/>
            <person name="Guruge J."/>
            <person name="Turnbaugh P.J."/>
            <person name="Mahowald M."/>
            <person name="Liep D."/>
            <person name="Gordon J."/>
        </authorList>
    </citation>
    <scope>NUCLEOTIDE SEQUENCE [LARGE SCALE GENOMIC DNA]</scope>
    <source>
        <strain evidence="1 2">DSM 3991</strain>
    </source>
</reference>
<evidence type="ECO:0000313" key="1">
    <source>
        <dbReference type="EMBL" id="EDP11362.1"/>
    </source>
</evidence>
<dbReference type="Proteomes" id="UP000004090">
    <property type="component" value="Unassembled WGS sequence"/>
</dbReference>
<dbReference type="HOGENOM" id="CLU_3061629_0_0_9"/>
<sequence>MNQTAPDKTDTAISVLFYRGFFDKNALFSVFYNRKDFTLYMEIITNFVYNKRW</sequence>
<reference evidence="1 2" key="2">
    <citation type="submission" date="2007-09" db="EMBL/GenBank/DDBJ databases">
        <authorList>
            <person name="Fulton L."/>
            <person name="Clifton S."/>
            <person name="Fulton B."/>
            <person name="Xu J."/>
            <person name="Minx P."/>
            <person name="Pepin K.H."/>
            <person name="Johnson M."/>
            <person name="Thiruvilangam P."/>
            <person name="Bhonagiri V."/>
            <person name="Nash W.E."/>
            <person name="Mardis E.R."/>
            <person name="Wilson R.K."/>
        </authorList>
    </citation>
    <scope>NUCLEOTIDE SEQUENCE [LARGE SCALE GENOMIC DNA]</scope>
    <source>
        <strain evidence="1 2">DSM 3991</strain>
    </source>
</reference>
<accession>A8RC62</accession>
<organism evidence="1 2">
    <name type="scientific">Amedibacillus dolichus DSM 3991</name>
    <dbReference type="NCBI Taxonomy" id="428127"/>
    <lineage>
        <taxon>Bacteria</taxon>
        <taxon>Bacillati</taxon>
        <taxon>Bacillota</taxon>
        <taxon>Erysipelotrichia</taxon>
        <taxon>Erysipelotrichales</taxon>
        <taxon>Erysipelotrichaceae</taxon>
        <taxon>Amedibacillus</taxon>
    </lineage>
</organism>
<gene>
    <name evidence="1" type="ORF">EUBDOL_01283</name>
</gene>
<protein>
    <submittedName>
        <fullName evidence="1">Uncharacterized protein</fullName>
    </submittedName>
</protein>